<evidence type="ECO:0000256" key="2">
    <source>
        <dbReference type="ARBA" id="ARBA00022723"/>
    </source>
</evidence>
<dbReference type="Pfam" id="PF14372">
    <property type="entry name" value="hAT-like_RNase-H"/>
    <property type="match status" value="1"/>
</dbReference>
<feature type="domain" description="hAT-like transposase RNase-H fold" evidence="9">
    <location>
        <begin position="362"/>
        <end position="460"/>
    </location>
</feature>
<dbReference type="GO" id="GO:0003677">
    <property type="term" value="F:DNA binding"/>
    <property type="evidence" value="ECO:0007669"/>
    <property type="project" value="UniProtKB-KW"/>
</dbReference>
<dbReference type="InterPro" id="IPR012337">
    <property type="entry name" value="RNaseH-like_sf"/>
</dbReference>
<dbReference type="GO" id="GO:0008270">
    <property type="term" value="F:zinc ion binding"/>
    <property type="evidence" value="ECO:0007669"/>
    <property type="project" value="UniProtKB-KW"/>
</dbReference>
<keyword evidence="3" id="KW-0863">Zinc-finger</keyword>
<feature type="compositionally biased region" description="Basic and acidic residues" evidence="7">
    <location>
        <begin position="1"/>
        <end position="10"/>
    </location>
</feature>
<reference evidence="10 11" key="1">
    <citation type="submission" date="2021-07" db="EMBL/GenBank/DDBJ databases">
        <title>The Aristolochia fimbriata genome: insights into angiosperm evolution, floral development and chemical biosynthesis.</title>
        <authorList>
            <person name="Jiao Y."/>
        </authorList>
    </citation>
    <scope>NUCLEOTIDE SEQUENCE [LARGE SCALE GENOMIC DNA]</scope>
    <source>
        <strain evidence="10">IBCAS-2021</strain>
        <tissue evidence="10">Leaf</tissue>
    </source>
</reference>
<dbReference type="Proteomes" id="UP000825729">
    <property type="component" value="Unassembled WGS sequence"/>
</dbReference>
<dbReference type="InterPro" id="IPR052035">
    <property type="entry name" value="ZnF_BED_domain_contain"/>
</dbReference>
<name>A0AAV7E5J6_ARIFI</name>
<evidence type="ECO:0000256" key="4">
    <source>
        <dbReference type="ARBA" id="ARBA00022833"/>
    </source>
</evidence>
<gene>
    <name evidence="10" type="ORF">H6P81_018576</name>
</gene>
<protein>
    <recommendedName>
        <fullName evidence="12">Zinc finger BED domain-containing protein RICESLEEPER 2-like</fullName>
    </recommendedName>
</protein>
<evidence type="ECO:0008006" key="12">
    <source>
        <dbReference type="Google" id="ProtNLM"/>
    </source>
</evidence>
<evidence type="ECO:0000256" key="3">
    <source>
        <dbReference type="ARBA" id="ARBA00022771"/>
    </source>
</evidence>
<dbReference type="SUPFAM" id="SSF53098">
    <property type="entry name" value="Ribonuclease H-like"/>
    <property type="match status" value="1"/>
</dbReference>
<keyword evidence="6" id="KW-0539">Nucleus</keyword>
<comment type="subcellular location">
    <subcellularLocation>
        <location evidence="1">Nucleus</location>
    </subcellularLocation>
</comment>
<sequence>MKENLCKRTADEEEDKVAQSKKRKKPSHVQLEFRERQRSLNFQPAESNTDLSVTSPLIDFGVRYDQAKMRVIMAHWILMHEHPFSIVEEQGFNYFMKMANVNYEKISHMVIMKECMKVYEAEKKKLKTILKDINKISLTIDLWKSPIEEKEYMVITGHSIDSNWKLQKRVLGLVHIPPPHQGIDRANAIHNCLKDWEIEDKVFTVSADNGAHNDVCVSILKENLSRDGKLLYGGKLFHVHCCAHILNLLALDILSEIKDIIDNVRESVSFINQSEVTLHTFSETVQQLQLGAKKLVIDCPAHWKSTYVMLSCALQFKDVFLTFQDREPTYACLISVDEWKIVEKVCEILEVFSDIGNVTSEIHFPTSNFFSVEMCRVKEVLHLLSCSENDFFRTMACKMKGTFEKYWEHSSLLIFIALVLDPRVKFGLVEMFFQQIYTEVEARMKINLVRETLFEIYNEYEVMYNVRSSNEASNVGSSSVSTSCKYHSSLRSGWYFKYLKQVDSSKSELDEYLEEGVHICGKTSAYEFDILEWWKSNKLKYRVLSKMAVDILSIPLSTVFPDSTFSAGGRVIDSYLSSLAPNTMQALICGGDWLRILYGVKKIQKPEEKPVEIVLSIT</sequence>
<keyword evidence="11" id="KW-1185">Reference proteome</keyword>
<dbReference type="GO" id="GO:0005634">
    <property type="term" value="C:nucleus"/>
    <property type="evidence" value="ECO:0007669"/>
    <property type="project" value="UniProtKB-SubCell"/>
</dbReference>
<evidence type="ECO:0000256" key="7">
    <source>
        <dbReference type="SAM" id="MobiDB-lite"/>
    </source>
</evidence>
<dbReference type="InterPro" id="IPR025525">
    <property type="entry name" value="hAT-like_transposase_RNase-H"/>
</dbReference>
<comment type="caution">
    <text evidence="10">The sequence shown here is derived from an EMBL/GenBank/DDBJ whole genome shotgun (WGS) entry which is preliminary data.</text>
</comment>
<feature type="region of interest" description="Disordered" evidence="7">
    <location>
        <begin position="1"/>
        <end position="29"/>
    </location>
</feature>
<dbReference type="GO" id="GO:0046983">
    <property type="term" value="F:protein dimerization activity"/>
    <property type="evidence" value="ECO:0007669"/>
    <property type="project" value="InterPro"/>
</dbReference>
<keyword evidence="4" id="KW-0862">Zinc</keyword>
<evidence type="ECO:0000259" key="8">
    <source>
        <dbReference type="Pfam" id="PF05699"/>
    </source>
</evidence>
<dbReference type="Pfam" id="PF05699">
    <property type="entry name" value="Dimer_Tnp_hAT"/>
    <property type="match status" value="1"/>
</dbReference>
<evidence type="ECO:0000313" key="11">
    <source>
        <dbReference type="Proteomes" id="UP000825729"/>
    </source>
</evidence>
<accession>A0AAV7E5J6</accession>
<dbReference type="PANTHER" id="PTHR46481:SF10">
    <property type="entry name" value="ZINC FINGER BED DOMAIN-CONTAINING PROTEIN 39"/>
    <property type="match status" value="1"/>
</dbReference>
<keyword evidence="5" id="KW-0238">DNA-binding</keyword>
<evidence type="ECO:0000259" key="9">
    <source>
        <dbReference type="Pfam" id="PF14372"/>
    </source>
</evidence>
<proteinExistence type="predicted"/>
<keyword evidence="2" id="KW-0479">Metal-binding</keyword>
<dbReference type="InterPro" id="IPR008906">
    <property type="entry name" value="HATC_C_dom"/>
</dbReference>
<dbReference type="PANTHER" id="PTHR46481">
    <property type="entry name" value="ZINC FINGER BED DOMAIN-CONTAINING PROTEIN 4"/>
    <property type="match status" value="1"/>
</dbReference>
<evidence type="ECO:0000256" key="1">
    <source>
        <dbReference type="ARBA" id="ARBA00004123"/>
    </source>
</evidence>
<evidence type="ECO:0000313" key="10">
    <source>
        <dbReference type="EMBL" id="KAG9442722.1"/>
    </source>
</evidence>
<organism evidence="10 11">
    <name type="scientific">Aristolochia fimbriata</name>
    <name type="common">White veined hardy Dutchman's pipe vine</name>
    <dbReference type="NCBI Taxonomy" id="158543"/>
    <lineage>
        <taxon>Eukaryota</taxon>
        <taxon>Viridiplantae</taxon>
        <taxon>Streptophyta</taxon>
        <taxon>Embryophyta</taxon>
        <taxon>Tracheophyta</taxon>
        <taxon>Spermatophyta</taxon>
        <taxon>Magnoliopsida</taxon>
        <taxon>Magnoliidae</taxon>
        <taxon>Piperales</taxon>
        <taxon>Aristolochiaceae</taxon>
        <taxon>Aristolochia</taxon>
    </lineage>
</organism>
<dbReference type="AlphaFoldDB" id="A0AAV7E5J6"/>
<evidence type="ECO:0000256" key="6">
    <source>
        <dbReference type="ARBA" id="ARBA00023242"/>
    </source>
</evidence>
<dbReference type="EMBL" id="JAINDJ010000007">
    <property type="protein sequence ID" value="KAG9442722.1"/>
    <property type="molecule type" value="Genomic_DNA"/>
</dbReference>
<evidence type="ECO:0000256" key="5">
    <source>
        <dbReference type="ARBA" id="ARBA00023125"/>
    </source>
</evidence>
<feature type="domain" description="HAT C-terminal dimerisation" evidence="8">
    <location>
        <begin position="508"/>
        <end position="594"/>
    </location>
</feature>